<reference evidence="3" key="1">
    <citation type="submission" date="2023-01" db="EMBL/GenBank/DDBJ databases">
        <title>The growth and conidiation of Purpureocillium lavendulum are regulated by nitrogen source and histone H3K14 acetylation.</title>
        <authorList>
            <person name="Tang P."/>
            <person name="Han J."/>
            <person name="Zhang C."/>
            <person name="Tang P."/>
            <person name="Qi F."/>
            <person name="Zhang K."/>
            <person name="Liang L."/>
        </authorList>
    </citation>
    <scope>NUCLEOTIDE SEQUENCE</scope>
    <source>
        <strain evidence="3">YMF1.00683</strain>
    </source>
</reference>
<comment type="caution">
    <text evidence="3">The sequence shown here is derived from an EMBL/GenBank/DDBJ whole genome shotgun (WGS) entry which is preliminary data.</text>
</comment>
<evidence type="ECO:0000313" key="3">
    <source>
        <dbReference type="EMBL" id="KAJ6436175.1"/>
    </source>
</evidence>
<protein>
    <submittedName>
        <fullName evidence="3">C6 transcription factor</fullName>
    </submittedName>
</protein>
<feature type="region of interest" description="Disordered" evidence="2">
    <location>
        <begin position="547"/>
        <end position="576"/>
    </location>
</feature>
<organism evidence="3 4">
    <name type="scientific">Purpureocillium lavendulum</name>
    <dbReference type="NCBI Taxonomy" id="1247861"/>
    <lineage>
        <taxon>Eukaryota</taxon>
        <taxon>Fungi</taxon>
        <taxon>Dikarya</taxon>
        <taxon>Ascomycota</taxon>
        <taxon>Pezizomycotina</taxon>
        <taxon>Sordariomycetes</taxon>
        <taxon>Hypocreomycetidae</taxon>
        <taxon>Hypocreales</taxon>
        <taxon>Ophiocordycipitaceae</taxon>
        <taxon>Purpureocillium</taxon>
    </lineage>
</organism>
<keyword evidence="1" id="KW-0175">Coiled coil</keyword>
<proteinExistence type="predicted"/>
<dbReference type="EMBL" id="JAQHRD010000028">
    <property type="protein sequence ID" value="KAJ6436175.1"/>
    <property type="molecule type" value="Genomic_DNA"/>
</dbReference>
<feature type="compositionally biased region" description="Polar residues" evidence="2">
    <location>
        <begin position="81"/>
        <end position="99"/>
    </location>
</feature>
<sequence>MDDQPFPDDYLNDPSDWMYPTNTFNLDGRLPDIAGPSELSTADESQFGSATDLIVQEPGSALARTCGRHRLTFANGAAEPSTATSSQHAGSVQDDTQSHLAIHGTQHPTTTEKARSRKTRKGKNSGIEELLTKNKVLIKRIYLHENVSANDTRLAMEQMYGITIGLSYFTDLLHNRWKWRKNNTKFNSRDLEDEDMRHPRKKKNVPRLSVGWNQVASIRASIPSGTRSTDCLVRVLRECFGNLFPKSSSAGHNYHAVDTTWSHILDQCVAAAALARLGMQSRFNFKLQQAFNSIWQATEDPGPSADFFIYFWRIALTLRDLRCHGVQRLPQNKFAFLYILLKYLALRYKKVLGDRHYFYQFSRWICNSFESDPRRFKDLLGGAYESTILCFKEAIGQNHRVIVSMESHRARHWRQQAPLKGAKNDCTDESTSLLMDYMAALSLSDNKDDLDKVCELAKQLRGQTISWCQSENGTPLKFDCRTRGLAYSTDWLFKMFQAKKNAEGLENLGEAIDVLSRGDQESCICAASFSRRRTLWLKSFLNYKPPRVKKRPNMKRQKRQQDPLEEPQRDISDGKTCRVNTEAQLQRQQKEVDRQETAAQCKAEKARLEAITRKIPAAPVMDHGEPSQYRAIHVIVRDKLIADV</sequence>
<feature type="compositionally biased region" description="Basic and acidic residues" evidence="2">
    <location>
        <begin position="559"/>
        <end position="576"/>
    </location>
</feature>
<evidence type="ECO:0000256" key="2">
    <source>
        <dbReference type="SAM" id="MobiDB-lite"/>
    </source>
</evidence>
<evidence type="ECO:0000313" key="4">
    <source>
        <dbReference type="Proteomes" id="UP001163105"/>
    </source>
</evidence>
<feature type="compositionally biased region" description="Basic residues" evidence="2">
    <location>
        <begin position="547"/>
        <end position="558"/>
    </location>
</feature>
<accession>A0AB34FBE7</accession>
<dbReference type="AlphaFoldDB" id="A0AB34FBE7"/>
<keyword evidence="4" id="KW-1185">Reference proteome</keyword>
<name>A0AB34FBE7_9HYPO</name>
<gene>
    <name evidence="3" type="ORF">O9K51_11303</name>
</gene>
<feature type="coiled-coil region" evidence="1">
    <location>
        <begin position="578"/>
        <end position="605"/>
    </location>
</feature>
<dbReference type="Proteomes" id="UP001163105">
    <property type="component" value="Unassembled WGS sequence"/>
</dbReference>
<feature type="region of interest" description="Disordered" evidence="2">
    <location>
        <begin position="77"/>
        <end position="126"/>
    </location>
</feature>
<evidence type="ECO:0000256" key="1">
    <source>
        <dbReference type="SAM" id="Coils"/>
    </source>
</evidence>